<dbReference type="Pfam" id="PF00027">
    <property type="entry name" value="cNMP_binding"/>
    <property type="match status" value="1"/>
</dbReference>
<dbReference type="InterPro" id="IPR018490">
    <property type="entry name" value="cNMP-bd_dom_sf"/>
</dbReference>
<dbReference type="SUPFAM" id="SSF50182">
    <property type="entry name" value="Sm-like ribonucleoproteins"/>
    <property type="match status" value="1"/>
</dbReference>
<dbReference type="PRINTS" id="PR00103">
    <property type="entry name" value="CAMPKINASE"/>
</dbReference>
<feature type="transmembrane region" description="Helical" evidence="6">
    <location>
        <begin position="98"/>
        <end position="123"/>
    </location>
</feature>
<proteinExistence type="inferred from homology"/>
<dbReference type="InterPro" id="IPR011066">
    <property type="entry name" value="MscS_channel_C_sf"/>
</dbReference>
<reference evidence="8 9" key="1">
    <citation type="submission" date="2020-05" db="EMBL/GenBank/DDBJ databases">
        <title>Horizontal transmission and recombination maintain forever young bacterial symbiont genomes.</title>
        <authorList>
            <person name="Russell S.L."/>
            <person name="Pepper-Tunick E."/>
            <person name="Svedberg J."/>
            <person name="Byrne A."/>
            <person name="Ruelas Castillo J."/>
            <person name="Vollmers C."/>
            <person name="Beinart R.A."/>
            <person name="Corbett-Detig R."/>
        </authorList>
    </citation>
    <scope>NUCLEOTIDE SEQUENCE [LARGE SCALE GENOMIC DNA]</scope>
    <source>
        <strain evidence="8">Santa_Monica_outfall</strain>
    </source>
</reference>
<evidence type="ECO:0000256" key="5">
    <source>
        <dbReference type="ARBA" id="ARBA00023136"/>
    </source>
</evidence>
<dbReference type="InterPro" id="IPR000595">
    <property type="entry name" value="cNMP-bd_dom"/>
</dbReference>
<keyword evidence="9" id="KW-1185">Reference proteome</keyword>
<evidence type="ECO:0000256" key="3">
    <source>
        <dbReference type="ARBA" id="ARBA00022692"/>
    </source>
</evidence>
<dbReference type="EMBL" id="CP054491">
    <property type="protein sequence ID" value="QKQ26882.1"/>
    <property type="molecule type" value="Genomic_DNA"/>
</dbReference>
<evidence type="ECO:0000313" key="8">
    <source>
        <dbReference type="EMBL" id="QKQ26882.1"/>
    </source>
</evidence>
<keyword evidence="6" id="KW-0406">Ion transport</keyword>
<dbReference type="Gene3D" id="3.30.70.100">
    <property type="match status" value="1"/>
</dbReference>
<name>A0A6N0HX13_9GAMM</name>
<dbReference type="AlphaFoldDB" id="A0A6N0HX13"/>
<comment type="subcellular location">
    <subcellularLocation>
        <location evidence="6">Cell inner membrane</location>
        <topology evidence="6">Multi-pass membrane protein</topology>
    </subcellularLocation>
    <subcellularLocation>
        <location evidence="1">Cell membrane</location>
        <topology evidence="1">Multi-pass membrane protein</topology>
    </subcellularLocation>
</comment>
<dbReference type="PANTHER" id="PTHR30221:SF1">
    <property type="entry name" value="SMALL-CONDUCTANCE MECHANOSENSITIVE CHANNEL"/>
    <property type="match status" value="1"/>
</dbReference>
<keyword evidence="3 6" id="KW-0812">Transmembrane</keyword>
<evidence type="ECO:0000259" key="7">
    <source>
        <dbReference type="PROSITE" id="PS50042"/>
    </source>
</evidence>
<evidence type="ECO:0000256" key="2">
    <source>
        <dbReference type="ARBA" id="ARBA00022475"/>
    </source>
</evidence>
<dbReference type="SMART" id="SM00100">
    <property type="entry name" value="cNMP"/>
    <property type="match status" value="1"/>
</dbReference>
<evidence type="ECO:0000313" key="9">
    <source>
        <dbReference type="Proteomes" id="UP000509658"/>
    </source>
</evidence>
<accession>A0A6N0HX13</accession>
<dbReference type="CDD" id="cd00038">
    <property type="entry name" value="CAP_ED"/>
    <property type="match status" value="1"/>
</dbReference>
<comment type="similarity">
    <text evidence="6">Belongs to the MscS (TC 1.A.23) family.</text>
</comment>
<dbReference type="Pfam" id="PF00924">
    <property type="entry name" value="MS_channel_2nd"/>
    <property type="match status" value="1"/>
</dbReference>
<dbReference type="InterPro" id="IPR023408">
    <property type="entry name" value="MscS_beta-dom_sf"/>
</dbReference>
<evidence type="ECO:0000256" key="6">
    <source>
        <dbReference type="RuleBase" id="RU369025"/>
    </source>
</evidence>
<dbReference type="InterPro" id="IPR006685">
    <property type="entry name" value="MscS_channel_2nd"/>
</dbReference>
<dbReference type="PROSITE" id="PS50042">
    <property type="entry name" value="CNMP_BINDING_3"/>
    <property type="match status" value="1"/>
</dbReference>
<dbReference type="PANTHER" id="PTHR30221">
    <property type="entry name" value="SMALL-CONDUCTANCE MECHANOSENSITIVE CHANNEL"/>
    <property type="match status" value="1"/>
</dbReference>
<dbReference type="RefSeq" id="WP_078482565.1">
    <property type="nucleotide sequence ID" value="NZ_CP054491.1"/>
</dbReference>
<keyword evidence="5 6" id="KW-0472">Membrane</keyword>
<dbReference type="Gene3D" id="2.60.120.10">
    <property type="entry name" value="Jelly Rolls"/>
    <property type="match status" value="1"/>
</dbReference>
<keyword evidence="2" id="KW-1003">Cell membrane</keyword>
<keyword evidence="6" id="KW-0997">Cell inner membrane</keyword>
<comment type="function">
    <text evidence="6">Mechanosensitive channel that participates in the regulation of osmotic pressure changes within the cell, opening in response to stretch forces in the membrane lipid bilayer, without the need for other proteins. Contributes to normal resistance to hypoosmotic shock. Forms an ion channel of 1.0 nanosiemens conductance with a slight preference for anions.</text>
</comment>
<keyword evidence="6" id="KW-0813">Transport</keyword>
<comment type="subunit">
    <text evidence="6">Homoheptamer.</text>
</comment>
<dbReference type="GO" id="GO:0005886">
    <property type="term" value="C:plasma membrane"/>
    <property type="evidence" value="ECO:0007669"/>
    <property type="project" value="UniProtKB-SubCell"/>
</dbReference>
<organism evidence="8 9">
    <name type="scientific">Candidatus Reidiella endopervernicosa</name>
    <dbReference type="NCBI Taxonomy" id="2738883"/>
    <lineage>
        <taxon>Bacteria</taxon>
        <taxon>Pseudomonadati</taxon>
        <taxon>Pseudomonadota</taxon>
        <taxon>Gammaproteobacteria</taxon>
        <taxon>Candidatus Reidiella</taxon>
    </lineage>
</organism>
<evidence type="ECO:0000256" key="1">
    <source>
        <dbReference type="ARBA" id="ARBA00004651"/>
    </source>
</evidence>
<keyword evidence="6" id="KW-0407">Ion channel</keyword>
<dbReference type="InterPro" id="IPR045275">
    <property type="entry name" value="MscS_archaea/bacteria_type"/>
</dbReference>
<dbReference type="InterPro" id="IPR010920">
    <property type="entry name" value="LSM_dom_sf"/>
</dbReference>
<keyword evidence="4 6" id="KW-1133">Transmembrane helix</keyword>
<evidence type="ECO:0000256" key="4">
    <source>
        <dbReference type="ARBA" id="ARBA00022989"/>
    </source>
</evidence>
<dbReference type="KEGG" id="rev:HUE57_11795"/>
<comment type="caution">
    <text evidence="6">Lacks conserved residue(s) required for the propagation of feature annotation.</text>
</comment>
<feature type="transmembrane region" description="Helical" evidence="6">
    <location>
        <begin position="58"/>
        <end position="77"/>
    </location>
</feature>
<feature type="domain" description="Cyclic nucleotide-binding" evidence="7">
    <location>
        <begin position="329"/>
        <end position="449"/>
    </location>
</feature>
<gene>
    <name evidence="8" type="ORF">HUE57_11795</name>
</gene>
<sequence length="487" mass="54009">MSSLPTVSPDKQHSLLTLIAPLLLLAAAFGLIGAANTFGSRLIADESTLNALFHLTSTLLWISGAFLLIRLIDAVVWQRLMVAHGYHAPRLLRQIIAALIWFWAACGVVSLVYGLSLTTLIAASTVSMGVAGFALQRPILDAFSGIVLALQRPFEIGDWLLVDEESGVGRVTEMNWRAVHLVTPNEVTLVVPNGHFTSNQAVLYSRPQQFFRDEIKVTLPYNVTTHQGQRILLGAVNQIDEIAAIPRNSIISIADYTERGILWRILYWCPDAGRVPVFRFKVHQNILRNLHYAGIEVPIPKLDLRRIPARPEQSDEFSDIDPLILHIPIFVVFTKEELRQLSTQSNNRLAHAGTPLLRQGEAGDSLFILREGMLEVRKAKEGQAETVVGRIQPGDFFGEMSLLLGEPRSATVVPIVDSMIIEISRDTMTQMMQGRPELANYLAELLAERQADSAAKIASAQIDDVEQQPQSILEQTLIRIRALFSLG</sequence>
<protein>
    <recommendedName>
        <fullName evidence="6">Small-conductance mechanosensitive channel</fullName>
    </recommendedName>
</protein>
<dbReference type="SUPFAM" id="SSF82689">
    <property type="entry name" value="Mechanosensitive channel protein MscS (YggB), C-terminal domain"/>
    <property type="match status" value="1"/>
</dbReference>
<dbReference type="SUPFAM" id="SSF51206">
    <property type="entry name" value="cAMP-binding domain-like"/>
    <property type="match status" value="1"/>
</dbReference>
<dbReference type="InterPro" id="IPR014710">
    <property type="entry name" value="RmlC-like_jellyroll"/>
</dbReference>
<dbReference type="Proteomes" id="UP000509658">
    <property type="component" value="Chromosome"/>
</dbReference>
<dbReference type="Gene3D" id="2.30.30.60">
    <property type="match status" value="1"/>
</dbReference>
<dbReference type="GO" id="GO:0008381">
    <property type="term" value="F:mechanosensitive monoatomic ion channel activity"/>
    <property type="evidence" value="ECO:0007669"/>
    <property type="project" value="InterPro"/>
</dbReference>